<dbReference type="EMBL" id="JBEPEK010000633">
    <property type="protein sequence ID" value="MER7186649.1"/>
    <property type="molecule type" value="Genomic_DNA"/>
</dbReference>
<comment type="caution">
    <text evidence="2">The sequence shown here is derived from an EMBL/GenBank/DDBJ whole genome shotgun (WGS) entry which is preliminary data.</text>
</comment>
<dbReference type="SUPFAM" id="SSF103473">
    <property type="entry name" value="MFS general substrate transporter"/>
    <property type="match status" value="1"/>
</dbReference>
<evidence type="ECO:0000256" key="1">
    <source>
        <dbReference type="SAM" id="Phobius"/>
    </source>
</evidence>
<evidence type="ECO:0000313" key="2">
    <source>
        <dbReference type="EMBL" id="MER7186649.1"/>
    </source>
</evidence>
<keyword evidence="1" id="KW-0472">Membrane</keyword>
<proteinExistence type="predicted"/>
<keyword evidence="1" id="KW-1133">Transmembrane helix</keyword>
<keyword evidence="1" id="KW-0812">Transmembrane</keyword>
<protein>
    <submittedName>
        <fullName evidence="2">MFS transporter</fullName>
    </submittedName>
</protein>
<sequence>LGGLSLLNSAVPPDRLAEANAALNVGGYVPAGLLPVSAGYLSDAVGLTDGTTVFAAVLAGLAVAGGLVVLATRSRAARSRASGPA</sequence>
<evidence type="ECO:0000313" key="3">
    <source>
        <dbReference type="Proteomes" id="UP001474181"/>
    </source>
</evidence>
<dbReference type="Proteomes" id="UP001474181">
    <property type="component" value="Unassembled WGS sequence"/>
</dbReference>
<reference evidence="2 3" key="1">
    <citation type="submission" date="2024-06" db="EMBL/GenBank/DDBJ databases">
        <title>The Natural Products Discovery Center: Release of the First 8490 Sequenced Strains for Exploring Actinobacteria Biosynthetic Diversity.</title>
        <authorList>
            <person name="Kalkreuter E."/>
            <person name="Kautsar S.A."/>
            <person name="Yang D."/>
            <person name="Bader C.D."/>
            <person name="Teijaro C.N."/>
            <person name="Fluegel L."/>
            <person name="Davis C.M."/>
            <person name="Simpson J.R."/>
            <person name="Lauterbach L."/>
            <person name="Steele A.D."/>
            <person name="Gui C."/>
            <person name="Meng S."/>
            <person name="Li G."/>
            <person name="Viehrig K."/>
            <person name="Ye F."/>
            <person name="Su P."/>
            <person name="Kiefer A.F."/>
            <person name="Nichols A."/>
            <person name="Cepeda A.J."/>
            <person name="Yan W."/>
            <person name="Fan B."/>
            <person name="Jiang Y."/>
            <person name="Adhikari A."/>
            <person name="Zheng C.-J."/>
            <person name="Schuster L."/>
            <person name="Cowan T.M."/>
            <person name="Smanski M.J."/>
            <person name="Chevrette M.G."/>
            <person name="De Carvalho L.P.S."/>
            <person name="Shen B."/>
        </authorList>
    </citation>
    <scope>NUCLEOTIDE SEQUENCE [LARGE SCALE GENOMIC DNA]</scope>
    <source>
        <strain evidence="2 3">NPDC000234</strain>
    </source>
</reference>
<accession>A0ABV1XC74</accession>
<organism evidence="2 3">
    <name type="scientific">Streptomyces hyaluromycini</name>
    <dbReference type="NCBI Taxonomy" id="1377993"/>
    <lineage>
        <taxon>Bacteria</taxon>
        <taxon>Bacillati</taxon>
        <taxon>Actinomycetota</taxon>
        <taxon>Actinomycetes</taxon>
        <taxon>Kitasatosporales</taxon>
        <taxon>Streptomycetaceae</taxon>
        <taxon>Streptomyces</taxon>
    </lineage>
</organism>
<feature type="non-terminal residue" evidence="2">
    <location>
        <position position="1"/>
    </location>
</feature>
<keyword evidence="3" id="KW-1185">Reference proteome</keyword>
<name>A0ABV1XC74_9ACTN</name>
<dbReference type="InterPro" id="IPR036259">
    <property type="entry name" value="MFS_trans_sf"/>
</dbReference>
<gene>
    <name evidence="2" type="ORF">ABT404_45535</name>
</gene>
<feature type="transmembrane region" description="Helical" evidence="1">
    <location>
        <begin position="53"/>
        <end position="72"/>
    </location>
</feature>